<feature type="domain" description="NAD(P)-binding" evidence="1">
    <location>
        <begin position="9"/>
        <end position="183"/>
    </location>
</feature>
<dbReference type="SUPFAM" id="SSF51735">
    <property type="entry name" value="NAD(P)-binding Rossmann-fold domains"/>
    <property type="match status" value="1"/>
</dbReference>
<name>A0ABP7ICP9_9ACTN</name>
<accession>A0ABP7ICP9</accession>
<dbReference type="Proteomes" id="UP001501821">
    <property type="component" value="Unassembled WGS sequence"/>
</dbReference>
<evidence type="ECO:0000259" key="1">
    <source>
        <dbReference type="Pfam" id="PF13460"/>
    </source>
</evidence>
<dbReference type="Gene3D" id="3.90.25.10">
    <property type="entry name" value="UDP-galactose 4-epimerase, domain 1"/>
    <property type="match status" value="1"/>
</dbReference>
<evidence type="ECO:0000313" key="2">
    <source>
        <dbReference type="EMBL" id="GAA3815171.1"/>
    </source>
</evidence>
<dbReference type="PANTHER" id="PTHR47129">
    <property type="entry name" value="QUINONE OXIDOREDUCTASE 2"/>
    <property type="match status" value="1"/>
</dbReference>
<dbReference type="Gene3D" id="3.40.50.720">
    <property type="entry name" value="NAD(P)-binding Rossmann-like Domain"/>
    <property type="match status" value="1"/>
</dbReference>
<dbReference type="InterPro" id="IPR036291">
    <property type="entry name" value="NAD(P)-bd_dom_sf"/>
</dbReference>
<dbReference type="EMBL" id="BAABAH010000004">
    <property type="protein sequence ID" value="GAA3815171.1"/>
    <property type="molecule type" value="Genomic_DNA"/>
</dbReference>
<evidence type="ECO:0000313" key="3">
    <source>
        <dbReference type="Proteomes" id="UP001501821"/>
    </source>
</evidence>
<keyword evidence="3" id="KW-1185">Reference proteome</keyword>
<sequence>MVIVLAITGATGAIGGRVARQLAHLDPVLVVRDASRAPDLGCEVRAASYGDRAAADAALAGAKTLLLVSAAESATRREEHRTMIEAAADAGVRHLVYTSFAGAAPDATFTLGRDHWDAEQAIRAAAERTGLGYTLLRDSFYADVLPEFADPMGVIRGPAGTGRVAAVARADVADAAVAVLTAPEAHAAATYLLTGPEALTLEEAAARAGAVLGRSLRYEEETVEEAYASRRAAYPGAADWQLDAWVSTYTAIAEGSVADVTTDVERLTGHPARTLEQALGALSR</sequence>
<dbReference type="PANTHER" id="PTHR47129:SF1">
    <property type="entry name" value="NMRA-LIKE DOMAIN-CONTAINING PROTEIN"/>
    <property type="match status" value="1"/>
</dbReference>
<organism evidence="2 3">
    <name type="scientific">Nocardioides panacisoli</name>
    <dbReference type="NCBI Taxonomy" id="627624"/>
    <lineage>
        <taxon>Bacteria</taxon>
        <taxon>Bacillati</taxon>
        <taxon>Actinomycetota</taxon>
        <taxon>Actinomycetes</taxon>
        <taxon>Propionibacteriales</taxon>
        <taxon>Nocardioidaceae</taxon>
        <taxon>Nocardioides</taxon>
    </lineage>
</organism>
<gene>
    <name evidence="2" type="ORF">GCM10022242_16600</name>
</gene>
<proteinExistence type="predicted"/>
<reference evidence="3" key="1">
    <citation type="journal article" date="2019" name="Int. J. Syst. Evol. Microbiol.">
        <title>The Global Catalogue of Microorganisms (GCM) 10K type strain sequencing project: providing services to taxonomists for standard genome sequencing and annotation.</title>
        <authorList>
            <consortium name="The Broad Institute Genomics Platform"/>
            <consortium name="The Broad Institute Genome Sequencing Center for Infectious Disease"/>
            <person name="Wu L."/>
            <person name="Ma J."/>
        </authorList>
    </citation>
    <scope>NUCLEOTIDE SEQUENCE [LARGE SCALE GENOMIC DNA]</scope>
    <source>
        <strain evidence="3">JCM 16953</strain>
    </source>
</reference>
<protein>
    <submittedName>
        <fullName evidence="2">SDR family oxidoreductase</fullName>
    </submittedName>
</protein>
<comment type="caution">
    <text evidence="2">The sequence shown here is derived from an EMBL/GenBank/DDBJ whole genome shotgun (WGS) entry which is preliminary data.</text>
</comment>
<dbReference type="InterPro" id="IPR052718">
    <property type="entry name" value="NmrA-type_oxidoreductase"/>
</dbReference>
<dbReference type="InterPro" id="IPR016040">
    <property type="entry name" value="NAD(P)-bd_dom"/>
</dbReference>
<dbReference type="Pfam" id="PF13460">
    <property type="entry name" value="NAD_binding_10"/>
    <property type="match status" value="1"/>
</dbReference>